<dbReference type="WBParaSite" id="jg23054">
    <property type="protein sequence ID" value="jg23054"/>
    <property type="gene ID" value="jg23054"/>
</dbReference>
<dbReference type="InterPro" id="IPR016095">
    <property type="entry name" value="Ribosomal_uL1_3-a/b-sand"/>
</dbReference>
<name>A0A915DTN0_9BILA</name>
<evidence type="ECO:0000313" key="5">
    <source>
        <dbReference type="Proteomes" id="UP000887574"/>
    </source>
</evidence>
<keyword evidence="3" id="KW-0687">Ribonucleoprotein</keyword>
<evidence type="ECO:0000256" key="1">
    <source>
        <dbReference type="ARBA" id="ARBA00010531"/>
    </source>
</evidence>
<reference evidence="6" key="1">
    <citation type="submission" date="2022-11" db="UniProtKB">
        <authorList>
            <consortium name="WormBaseParasite"/>
        </authorList>
    </citation>
    <scope>IDENTIFICATION</scope>
</reference>
<feature type="region of interest" description="Disordered" evidence="4">
    <location>
        <begin position="325"/>
        <end position="346"/>
    </location>
</feature>
<organism evidence="5 6">
    <name type="scientific">Ditylenchus dipsaci</name>
    <dbReference type="NCBI Taxonomy" id="166011"/>
    <lineage>
        <taxon>Eukaryota</taxon>
        <taxon>Metazoa</taxon>
        <taxon>Ecdysozoa</taxon>
        <taxon>Nematoda</taxon>
        <taxon>Chromadorea</taxon>
        <taxon>Rhabditida</taxon>
        <taxon>Tylenchina</taxon>
        <taxon>Tylenchomorpha</taxon>
        <taxon>Sphaerularioidea</taxon>
        <taxon>Anguinidae</taxon>
        <taxon>Anguininae</taxon>
        <taxon>Ditylenchus</taxon>
    </lineage>
</organism>
<dbReference type="Pfam" id="PF00687">
    <property type="entry name" value="Ribosomal_L1"/>
    <property type="match status" value="1"/>
</dbReference>
<accession>A0A915DTN0</accession>
<keyword evidence="5" id="KW-1185">Reference proteome</keyword>
<dbReference type="PANTHER" id="PTHR36427:SF3">
    <property type="entry name" value="LARGE RIBOSOMAL SUBUNIT PROTEIN UL1M"/>
    <property type="match status" value="1"/>
</dbReference>
<evidence type="ECO:0000256" key="2">
    <source>
        <dbReference type="ARBA" id="ARBA00022980"/>
    </source>
</evidence>
<dbReference type="Gene3D" id="3.40.50.790">
    <property type="match status" value="1"/>
</dbReference>
<dbReference type="SUPFAM" id="SSF56808">
    <property type="entry name" value="Ribosomal protein L1"/>
    <property type="match status" value="1"/>
</dbReference>
<evidence type="ECO:0000313" key="6">
    <source>
        <dbReference type="WBParaSite" id="jg23054"/>
    </source>
</evidence>
<comment type="similarity">
    <text evidence="1">Belongs to the universal ribosomal protein uL1 family.</text>
</comment>
<keyword evidence="2" id="KW-0689">Ribosomal protein</keyword>
<feature type="compositionally biased region" description="Basic and acidic residues" evidence="4">
    <location>
        <begin position="334"/>
        <end position="346"/>
    </location>
</feature>
<dbReference type="GO" id="GO:0005840">
    <property type="term" value="C:ribosome"/>
    <property type="evidence" value="ECO:0007669"/>
    <property type="project" value="UniProtKB-KW"/>
</dbReference>
<dbReference type="AlphaFoldDB" id="A0A915DTN0"/>
<sequence length="368" mass="41658">MQVDQVRWRKRGLNKPLSKQQKALRRQAREEKEAKRKEFTFIERCVRRRKSNLTSISFQGPGRFDAEEEAKSKEDPVLDVFVQADHRTQFHSMPSDPSPATVTSYVQSSKCSVKLRIELNMTTEKATKMIPSSEEIVPVPFPFKHNEKRTILAFAGTKQKQEEALEAGAEVALGADMIKKVLKGQFNVGDFDFCVATTDMASSLASLRGILKSRCPTRQNGGLDDNLTETIKKFSCGVKLTIKSDPVYPQFGICEIVVGLLDMPDEELEANISALLRALCSHRNSALGHFVNRTVMTVLPLSSYYAVDVTNYVPKASQADVEKLEARKNRKKKDKEAKAKELEEKKAKLNEQLRQKSFQDMDYMTRLM</sequence>
<evidence type="ECO:0000256" key="3">
    <source>
        <dbReference type="ARBA" id="ARBA00023274"/>
    </source>
</evidence>
<feature type="region of interest" description="Disordered" evidence="4">
    <location>
        <begin position="1"/>
        <end position="34"/>
    </location>
</feature>
<dbReference type="InterPro" id="IPR023674">
    <property type="entry name" value="Ribosomal_uL1-like"/>
</dbReference>
<proteinExistence type="inferred from homology"/>
<dbReference type="Gene3D" id="3.30.190.20">
    <property type="match status" value="1"/>
</dbReference>
<dbReference type="InterPro" id="IPR028364">
    <property type="entry name" value="Ribosomal_uL1/biogenesis"/>
</dbReference>
<evidence type="ECO:0000256" key="4">
    <source>
        <dbReference type="SAM" id="MobiDB-lite"/>
    </source>
</evidence>
<dbReference type="GO" id="GO:1990904">
    <property type="term" value="C:ribonucleoprotein complex"/>
    <property type="evidence" value="ECO:0007669"/>
    <property type="project" value="UniProtKB-KW"/>
</dbReference>
<protein>
    <submittedName>
        <fullName evidence="6">Ribosomal protein L1</fullName>
    </submittedName>
</protein>
<dbReference type="PANTHER" id="PTHR36427">
    <property type="entry name" value="54S RIBOSOMAL PROTEIN L1, MITOCHONDRIAL"/>
    <property type="match status" value="1"/>
</dbReference>
<dbReference type="Proteomes" id="UP000887574">
    <property type="component" value="Unplaced"/>
</dbReference>